<evidence type="ECO:0000313" key="2">
    <source>
        <dbReference type="EMBL" id="MBB4679080.1"/>
    </source>
</evidence>
<dbReference type="SUPFAM" id="SSF140453">
    <property type="entry name" value="EsxAB dimer-like"/>
    <property type="match status" value="1"/>
</dbReference>
<keyword evidence="3" id="KW-1185">Reference proteome</keyword>
<organism evidence="2 3">
    <name type="scientific">Crossiella cryophila</name>
    <dbReference type="NCBI Taxonomy" id="43355"/>
    <lineage>
        <taxon>Bacteria</taxon>
        <taxon>Bacillati</taxon>
        <taxon>Actinomycetota</taxon>
        <taxon>Actinomycetes</taxon>
        <taxon>Pseudonocardiales</taxon>
        <taxon>Pseudonocardiaceae</taxon>
        <taxon>Crossiella</taxon>
    </lineage>
</organism>
<reference evidence="2 3" key="1">
    <citation type="submission" date="2020-08" db="EMBL/GenBank/DDBJ databases">
        <title>Sequencing the genomes of 1000 actinobacteria strains.</title>
        <authorList>
            <person name="Klenk H.-P."/>
        </authorList>
    </citation>
    <scope>NUCLEOTIDE SEQUENCE [LARGE SCALE GENOMIC DNA]</scope>
    <source>
        <strain evidence="2 3">DSM 44230</strain>
    </source>
</reference>
<comment type="caution">
    <text evidence="2">The sequence shown here is derived from an EMBL/GenBank/DDBJ whole genome shotgun (WGS) entry which is preliminary data.</text>
</comment>
<sequence length="330" mass="32635">MTAMTFPVSAAMDATATGGGPGTFLNWIINGNPGQILKQVTDLVAKANEFKQLYDQLKQAGEQLRKVWRGPASGAATKKITTLLESFTKIISVVKEVAQKLGLAASIIQKAQTAFKAIVSAINPTVSGLMSNPWTYAAAVALSTATSGALKGFLAALGTLLKSLGAVELAAKLTTMSEVIGHLEKLVGLVTGKDPGTGAGSGPGGQQVPAPAGGPTTLPAKDFTDYKPPALGTTAPGNGQNMWIPVDPAAPAPAPGSPAPSAPPPGAPAPVPSVPSGIGAGAGVSVTVTTGEGSATVTAPSGRDTTVTATVGSTPIKVAIDGDGDGKVSA</sequence>
<feature type="region of interest" description="Disordered" evidence="1">
    <location>
        <begin position="194"/>
        <end position="276"/>
    </location>
</feature>
<feature type="compositionally biased region" description="Gly residues" evidence="1">
    <location>
        <begin position="195"/>
        <end position="205"/>
    </location>
</feature>
<dbReference type="AlphaFoldDB" id="A0A7W7CDG1"/>
<accession>A0A7W7CDG1</accession>
<protein>
    <submittedName>
        <fullName evidence="2">Uncharacterized protein YukE</fullName>
    </submittedName>
</protein>
<feature type="compositionally biased region" description="Pro residues" evidence="1">
    <location>
        <begin position="248"/>
        <end position="273"/>
    </location>
</feature>
<proteinExistence type="predicted"/>
<dbReference type="InterPro" id="IPR036689">
    <property type="entry name" value="ESAT-6-like_sf"/>
</dbReference>
<dbReference type="EMBL" id="JACHMH010000001">
    <property type="protein sequence ID" value="MBB4679080.1"/>
    <property type="molecule type" value="Genomic_DNA"/>
</dbReference>
<name>A0A7W7CDG1_9PSEU</name>
<dbReference type="RefSeq" id="WP_185004871.1">
    <property type="nucleotide sequence ID" value="NZ_JACHMH010000001.1"/>
</dbReference>
<evidence type="ECO:0000313" key="3">
    <source>
        <dbReference type="Proteomes" id="UP000533598"/>
    </source>
</evidence>
<gene>
    <name evidence="2" type="ORF">HNR67_005198</name>
</gene>
<feature type="compositionally biased region" description="Low complexity" evidence="1">
    <location>
        <begin position="206"/>
        <end position="220"/>
    </location>
</feature>
<dbReference type="Gene3D" id="1.10.287.1060">
    <property type="entry name" value="ESAT-6-like"/>
    <property type="match status" value="1"/>
</dbReference>
<dbReference type="Proteomes" id="UP000533598">
    <property type="component" value="Unassembled WGS sequence"/>
</dbReference>
<evidence type="ECO:0000256" key="1">
    <source>
        <dbReference type="SAM" id="MobiDB-lite"/>
    </source>
</evidence>